<dbReference type="EMBL" id="BAABAB010000028">
    <property type="protein sequence ID" value="GAA3631292.1"/>
    <property type="molecule type" value="Genomic_DNA"/>
</dbReference>
<dbReference type="InterPro" id="IPR011009">
    <property type="entry name" value="Kinase-like_dom_sf"/>
</dbReference>
<organism evidence="2 3">
    <name type="scientific">Microlunatus ginsengisoli</name>
    <dbReference type="NCBI Taxonomy" id="363863"/>
    <lineage>
        <taxon>Bacteria</taxon>
        <taxon>Bacillati</taxon>
        <taxon>Actinomycetota</taxon>
        <taxon>Actinomycetes</taxon>
        <taxon>Propionibacteriales</taxon>
        <taxon>Propionibacteriaceae</taxon>
        <taxon>Microlunatus</taxon>
    </lineage>
</organism>
<dbReference type="Gene3D" id="3.90.1200.10">
    <property type="match status" value="1"/>
</dbReference>
<dbReference type="SUPFAM" id="SSF56112">
    <property type="entry name" value="Protein kinase-like (PK-like)"/>
    <property type="match status" value="1"/>
</dbReference>
<sequence length="218" mass="23733">MRHGYTNDTTRDGASVAKTYAGPGATGRCAVERKVLTSLAGLLPVPAVRGGDAETLVVEFVSGRHGQDLMGAGFAREILSGCGRFLRHLHSIDPVPVLGLASRGEVIVHGDFGPNNVLFAEDGFAVSAVLDWEFCHLGAPVEDLAWCEWIVRAHHPQARAELPSLFAAYGRTPAWADRQDSMVRRCAQLEQFCREWDPAGGGVEMWIERGRQASAWRP</sequence>
<evidence type="ECO:0000313" key="2">
    <source>
        <dbReference type="EMBL" id="GAA3631292.1"/>
    </source>
</evidence>
<evidence type="ECO:0000313" key="3">
    <source>
        <dbReference type="Proteomes" id="UP001501490"/>
    </source>
</evidence>
<dbReference type="Pfam" id="PF01636">
    <property type="entry name" value="APH"/>
    <property type="match status" value="1"/>
</dbReference>
<reference evidence="3" key="1">
    <citation type="journal article" date="2019" name="Int. J. Syst. Evol. Microbiol.">
        <title>The Global Catalogue of Microorganisms (GCM) 10K type strain sequencing project: providing services to taxonomists for standard genome sequencing and annotation.</title>
        <authorList>
            <consortium name="The Broad Institute Genomics Platform"/>
            <consortium name="The Broad Institute Genome Sequencing Center for Infectious Disease"/>
            <person name="Wu L."/>
            <person name="Ma J."/>
        </authorList>
    </citation>
    <scope>NUCLEOTIDE SEQUENCE [LARGE SCALE GENOMIC DNA]</scope>
    <source>
        <strain evidence="3">JCM 16929</strain>
    </source>
</reference>
<proteinExistence type="predicted"/>
<evidence type="ECO:0000259" key="1">
    <source>
        <dbReference type="Pfam" id="PF01636"/>
    </source>
</evidence>
<dbReference type="Proteomes" id="UP001501490">
    <property type="component" value="Unassembled WGS sequence"/>
</dbReference>
<protein>
    <recommendedName>
        <fullName evidence="1">Aminoglycoside phosphotransferase domain-containing protein</fullName>
    </recommendedName>
</protein>
<accession>A0ABP7AFC5</accession>
<feature type="domain" description="Aminoglycoside phosphotransferase" evidence="1">
    <location>
        <begin position="104"/>
        <end position="175"/>
    </location>
</feature>
<gene>
    <name evidence="2" type="ORF">GCM10022236_37330</name>
</gene>
<comment type="caution">
    <text evidence="2">The sequence shown here is derived from an EMBL/GenBank/DDBJ whole genome shotgun (WGS) entry which is preliminary data.</text>
</comment>
<name>A0ABP7AFC5_9ACTN</name>
<dbReference type="InterPro" id="IPR002575">
    <property type="entry name" value="Aminoglycoside_PTrfase"/>
</dbReference>
<keyword evidence="3" id="KW-1185">Reference proteome</keyword>
<dbReference type="RefSeq" id="WP_344807378.1">
    <property type="nucleotide sequence ID" value="NZ_BAABAB010000028.1"/>
</dbReference>